<dbReference type="EMBL" id="EF087884">
    <property type="protein sequence ID" value="ABK27116.1"/>
    <property type="molecule type" value="mRNA"/>
</dbReference>
<reference evidence="4" key="1">
    <citation type="submission" date="2007-06" db="EMBL/GenBank/DDBJ databases">
        <title>Full length cDNA sequences from Sitka Spruce (Picea sitchensis).</title>
        <authorList>
            <person name="Ralph S.G."/>
            <person name="Chun H.E."/>
            <person name="Liao N."/>
            <person name="Ali J."/>
            <person name="Reid K."/>
            <person name="Kolosova N."/>
            <person name="Cooper N."/>
            <person name="Cullis C."/>
            <person name="Jancsik S."/>
            <person name="Moore R."/>
            <person name="Mayo M."/>
            <person name="Wagner S."/>
            <person name="Holt R.A."/>
            <person name="Jones S.J.M."/>
            <person name="Marra M.A."/>
            <person name="Ritland C.E."/>
            <person name="Ritland K."/>
            <person name="Bohlmann J."/>
        </authorList>
    </citation>
    <scope>NUCLEOTIDE SEQUENCE</scope>
    <source>
        <tissue evidence="4">Green portion of the leader tissue</tissue>
    </source>
</reference>
<dbReference type="FunFam" id="3.40.50.720:FF:000085">
    <property type="entry name" value="Dihydroflavonol reductase"/>
    <property type="match status" value="1"/>
</dbReference>
<dbReference type="InterPro" id="IPR036291">
    <property type="entry name" value="NAD(P)-bd_dom_sf"/>
</dbReference>
<dbReference type="Gene3D" id="3.40.50.720">
    <property type="entry name" value="NAD(P)-binding Rossmann-like Domain"/>
    <property type="match status" value="1"/>
</dbReference>
<dbReference type="InterPro" id="IPR050425">
    <property type="entry name" value="NAD(P)_dehydrat-like"/>
</dbReference>
<dbReference type="InterPro" id="IPR001509">
    <property type="entry name" value="Epimerase_deHydtase"/>
</dbReference>
<evidence type="ECO:0000313" key="3">
    <source>
        <dbReference type="EMBL" id="ABK27116.1"/>
    </source>
</evidence>
<evidence type="ECO:0000256" key="1">
    <source>
        <dbReference type="ARBA" id="ARBA00023002"/>
    </source>
</evidence>
<dbReference type="PANTHER" id="PTHR10366:SF852">
    <property type="entry name" value="CINNAMOYL-COA REDUCTASE CAD2"/>
    <property type="match status" value="1"/>
</dbReference>
<evidence type="ECO:0000259" key="2">
    <source>
        <dbReference type="Pfam" id="PF01370"/>
    </source>
</evidence>
<dbReference type="CDD" id="cd08958">
    <property type="entry name" value="FR_SDR_e"/>
    <property type="match status" value="1"/>
</dbReference>
<feature type="domain" description="NAD-dependent epimerase/dehydratase" evidence="2">
    <location>
        <begin position="15"/>
        <end position="261"/>
    </location>
</feature>
<proteinExistence type="evidence at transcript level"/>
<evidence type="ECO:0000313" key="4">
    <source>
        <dbReference type="EMBL" id="ABR17059.1"/>
    </source>
</evidence>
<dbReference type="SUPFAM" id="SSF51735">
    <property type="entry name" value="NAD(P)-binding Rossmann-fold domains"/>
    <property type="match status" value="1"/>
</dbReference>
<accession>A9P2K5</accession>
<protein>
    <recommendedName>
        <fullName evidence="2">NAD-dependent epimerase/dehydratase domain-containing protein</fullName>
    </recommendedName>
</protein>
<dbReference type="Pfam" id="PF01370">
    <property type="entry name" value="Epimerase"/>
    <property type="match status" value="1"/>
</dbReference>
<dbReference type="PANTHER" id="PTHR10366">
    <property type="entry name" value="NAD DEPENDENT EPIMERASE/DEHYDRATASE"/>
    <property type="match status" value="1"/>
</dbReference>
<dbReference type="EMBL" id="EF677218">
    <property type="protein sequence ID" value="ABR17059.1"/>
    <property type="molecule type" value="mRNA"/>
</dbReference>
<name>A9P2K5_PICSI</name>
<dbReference type="AlphaFoldDB" id="A9P2K5"/>
<sequence length="338" mass="36811">MSTTVAVPEGKGLPVCVTGAGGYIGSWLVKTLLENGYTVHATLRDPGNPSKNSCLLSLPGAQERLRLFRADLCEEGSFDSAIHGCHGVFHVATPIDFGSQDPENEIIEPAIRGTLNVLRSCKRIESVRRVVCTSSLSAASTADESAHVDESCWTSLDSIRENKRHGWFYAESKTLAERAALEFGKQEGINVVSIVPPIIAGPFITTTIPASVDATLSLITGNPLWYGLLQSIQFIPNTVSLIHVQDICNAHVFLMEHPAAEGRYLCSGHTTTMPDFAHVISGRYPQYKITSKFDESQSAAAGSISSQKLLDLGFKYKYSLEEIIDDSVQYFQKLTTLN</sequence>
<reference evidence="3" key="2">
    <citation type="journal article" date="2008" name="BMC Genomics">
        <title>A conifer genomics resource of 200,000 spruce (Picea spp.) ESTs and 6,464 high-quality, sequence-finished full-length cDNAs for Sitka spruce (Picea sitchensis).</title>
        <authorList>
            <person name="Ralph S.G."/>
            <person name="Chun H.J."/>
            <person name="Kolosova N."/>
            <person name="Cooper D."/>
            <person name="Oddy C."/>
            <person name="Ritland C.E."/>
            <person name="Kirkpatrick R."/>
            <person name="Moore R."/>
            <person name="Barber S."/>
            <person name="Holt R.A."/>
            <person name="Jones S.J."/>
            <person name="Marra M.A."/>
            <person name="Douglas C.J."/>
            <person name="Ritland K."/>
            <person name="Bohlmann J."/>
        </authorList>
    </citation>
    <scope>NUCLEOTIDE SEQUENCE</scope>
    <source>
        <tissue evidence="3">Bark</tissue>
    </source>
</reference>
<organism evidence="3">
    <name type="scientific">Picea sitchensis</name>
    <name type="common">Sitka spruce</name>
    <name type="synonym">Pinus sitchensis</name>
    <dbReference type="NCBI Taxonomy" id="3332"/>
    <lineage>
        <taxon>Eukaryota</taxon>
        <taxon>Viridiplantae</taxon>
        <taxon>Streptophyta</taxon>
        <taxon>Embryophyta</taxon>
        <taxon>Tracheophyta</taxon>
        <taxon>Spermatophyta</taxon>
        <taxon>Pinopsida</taxon>
        <taxon>Pinidae</taxon>
        <taxon>Conifers I</taxon>
        <taxon>Pinales</taxon>
        <taxon>Pinaceae</taxon>
        <taxon>Picea</taxon>
    </lineage>
</organism>
<keyword evidence="1" id="KW-0560">Oxidoreductase</keyword>
<dbReference type="GO" id="GO:0016616">
    <property type="term" value="F:oxidoreductase activity, acting on the CH-OH group of donors, NAD or NADP as acceptor"/>
    <property type="evidence" value="ECO:0007669"/>
    <property type="project" value="TreeGrafter"/>
</dbReference>